<name>A0AAX6DTL0_IRIPA</name>
<dbReference type="AlphaFoldDB" id="A0AAX6DTL0"/>
<comment type="caution">
    <text evidence="2">The sequence shown here is derived from an EMBL/GenBank/DDBJ whole genome shotgun (WGS) entry which is preliminary data.</text>
</comment>
<sequence>MQDPLPASRSALARPAATALPWRVAPSRRPLLASLEPEYPSLRLRAADPTDPLPMSTTIGRLPPVDAPLRRNSSLEYTLRRPRSSHGKTAPSVSAAPRAAVPPTMPLFLAGLSHHPSF</sequence>
<proteinExistence type="predicted"/>
<evidence type="ECO:0000313" key="3">
    <source>
        <dbReference type="Proteomes" id="UP001140949"/>
    </source>
</evidence>
<reference evidence="2" key="2">
    <citation type="submission" date="2023-04" db="EMBL/GenBank/DDBJ databases">
        <authorList>
            <person name="Bruccoleri R.E."/>
            <person name="Oakeley E.J."/>
            <person name="Faust A.-M."/>
            <person name="Dessus-Babus S."/>
            <person name="Altorfer M."/>
            <person name="Burckhardt D."/>
            <person name="Oertli M."/>
            <person name="Naumann U."/>
            <person name="Petersen F."/>
            <person name="Wong J."/>
        </authorList>
    </citation>
    <scope>NUCLEOTIDE SEQUENCE</scope>
    <source>
        <strain evidence="2">GSM-AAB239-AS_SAM_17_03QT</strain>
        <tissue evidence="2">Leaf</tissue>
    </source>
</reference>
<feature type="region of interest" description="Disordered" evidence="1">
    <location>
        <begin position="43"/>
        <end position="98"/>
    </location>
</feature>
<dbReference type="EMBL" id="JANAVB010042018">
    <property type="protein sequence ID" value="KAJ6795130.1"/>
    <property type="molecule type" value="Genomic_DNA"/>
</dbReference>
<accession>A0AAX6DTL0</accession>
<evidence type="ECO:0000313" key="2">
    <source>
        <dbReference type="EMBL" id="KAJ6795130.1"/>
    </source>
</evidence>
<dbReference type="Proteomes" id="UP001140949">
    <property type="component" value="Unassembled WGS sequence"/>
</dbReference>
<gene>
    <name evidence="2" type="ORF">M6B38_227225</name>
</gene>
<reference evidence="2" key="1">
    <citation type="journal article" date="2023" name="GigaByte">
        <title>Genome assembly of the bearded iris, Iris pallida Lam.</title>
        <authorList>
            <person name="Bruccoleri R.E."/>
            <person name="Oakeley E.J."/>
            <person name="Faust A.M.E."/>
            <person name="Altorfer M."/>
            <person name="Dessus-Babus S."/>
            <person name="Burckhardt D."/>
            <person name="Oertli M."/>
            <person name="Naumann U."/>
            <person name="Petersen F."/>
            <person name="Wong J."/>
        </authorList>
    </citation>
    <scope>NUCLEOTIDE SEQUENCE</scope>
    <source>
        <strain evidence="2">GSM-AAB239-AS_SAM_17_03QT</strain>
    </source>
</reference>
<organism evidence="2 3">
    <name type="scientific">Iris pallida</name>
    <name type="common">Sweet iris</name>
    <dbReference type="NCBI Taxonomy" id="29817"/>
    <lineage>
        <taxon>Eukaryota</taxon>
        <taxon>Viridiplantae</taxon>
        <taxon>Streptophyta</taxon>
        <taxon>Embryophyta</taxon>
        <taxon>Tracheophyta</taxon>
        <taxon>Spermatophyta</taxon>
        <taxon>Magnoliopsida</taxon>
        <taxon>Liliopsida</taxon>
        <taxon>Asparagales</taxon>
        <taxon>Iridaceae</taxon>
        <taxon>Iridoideae</taxon>
        <taxon>Irideae</taxon>
        <taxon>Iris</taxon>
    </lineage>
</organism>
<keyword evidence="3" id="KW-1185">Reference proteome</keyword>
<protein>
    <submittedName>
        <fullName evidence="2">Uncharacterized protein</fullName>
    </submittedName>
</protein>
<evidence type="ECO:0000256" key="1">
    <source>
        <dbReference type="SAM" id="MobiDB-lite"/>
    </source>
</evidence>